<dbReference type="InterPro" id="IPR001650">
    <property type="entry name" value="Helicase_C-like"/>
</dbReference>
<evidence type="ECO:0000256" key="6">
    <source>
        <dbReference type="ARBA" id="ARBA00047984"/>
    </source>
</evidence>
<evidence type="ECO:0000256" key="5">
    <source>
        <dbReference type="ARBA" id="ARBA00022840"/>
    </source>
</evidence>
<feature type="region of interest" description="Disordered" evidence="7">
    <location>
        <begin position="84"/>
        <end position="106"/>
    </location>
</feature>
<gene>
    <name evidence="11" type="ORF">FNK824_LOCUS18732</name>
    <name evidence="10" type="ORF">RFH988_LOCUS7626</name>
</gene>
<dbReference type="InterPro" id="IPR002464">
    <property type="entry name" value="DNA/RNA_helicase_DEAH_CS"/>
</dbReference>
<dbReference type="InterPro" id="IPR011545">
    <property type="entry name" value="DEAD/DEAH_box_helicase_dom"/>
</dbReference>
<evidence type="ECO:0000256" key="7">
    <source>
        <dbReference type="SAM" id="MobiDB-lite"/>
    </source>
</evidence>
<dbReference type="CDD" id="cd18791">
    <property type="entry name" value="SF2_C_RHA"/>
    <property type="match status" value="1"/>
</dbReference>
<comment type="catalytic activity">
    <reaction evidence="6">
        <text>ATP + H2O = ADP + phosphate + H(+)</text>
        <dbReference type="Rhea" id="RHEA:13065"/>
        <dbReference type="ChEBI" id="CHEBI:15377"/>
        <dbReference type="ChEBI" id="CHEBI:15378"/>
        <dbReference type="ChEBI" id="CHEBI:30616"/>
        <dbReference type="ChEBI" id="CHEBI:43474"/>
        <dbReference type="ChEBI" id="CHEBI:456216"/>
        <dbReference type="EC" id="3.6.4.13"/>
    </reaction>
</comment>
<dbReference type="GO" id="GO:0003678">
    <property type="term" value="F:DNA helicase activity"/>
    <property type="evidence" value="ECO:0007669"/>
    <property type="project" value="TreeGrafter"/>
</dbReference>
<dbReference type="AlphaFoldDB" id="A0A813XCR3"/>
<dbReference type="Pfam" id="PF00271">
    <property type="entry name" value="Helicase_C"/>
    <property type="match status" value="1"/>
</dbReference>
<keyword evidence="4" id="KW-0347">Helicase</keyword>
<dbReference type="CDD" id="cd17917">
    <property type="entry name" value="DEXHc_RHA-like"/>
    <property type="match status" value="1"/>
</dbReference>
<accession>A0A813XCR3</accession>
<dbReference type="Proteomes" id="UP000663882">
    <property type="component" value="Unassembled WGS sequence"/>
</dbReference>
<dbReference type="SMART" id="SM00847">
    <property type="entry name" value="HA2"/>
    <property type="match status" value="1"/>
</dbReference>
<dbReference type="PROSITE" id="PS51192">
    <property type="entry name" value="HELICASE_ATP_BIND_1"/>
    <property type="match status" value="1"/>
</dbReference>
<dbReference type="Pfam" id="PF21010">
    <property type="entry name" value="HA2_C"/>
    <property type="match status" value="1"/>
</dbReference>
<dbReference type="InterPro" id="IPR011709">
    <property type="entry name" value="DEAD-box_helicase_OB_fold"/>
</dbReference>
<evidence type="ECO:0000256" key="4">
    <source>
        <dbReference type="ARBA" id="ARBA00022806"/>
    </source>
</evidence>
<evidence type="ECO:0000256" key="1">
    <source>
        <dbReference type="ARBA" id="ARBA00012552"/>
    </source>
</evidence>
<dbReference type="FunFam" id="1.20.120.1080:FF:000002">
    <property type="entry name" value="Putative ATP-dependent RNA helicase DHX36"/>
    <property type="match status" value="1"/>
</dbReference>
<dbReference type="GO" id="GO:0005737">
    <property type="term" value="C:cytoplasm"/>
    <property type="evidence" value="ECO:0007669"/>
    <property type="project" value="TreeGrafter"/>
</dbReference>
<name>A0A813XCR3_9BILA</name>
<proteinExistence type="predicted"/>
<dbReference type="GO" id="GO:0003724">
    <property type="term" value="F:RNA helicase activity"/>
    <property type="evidence" value="ECO:0007669"/>
    <property type="project" value="UniProtKB-EC"/>
</dbReference>
<dbReference type="SMART" id="SM00490">
    <property type="entry name" value="HELICc"/>
    <property type="match status" value="1"/>
</dbReference>
<keyword evidence="5" id="KW-0067">ATP-binding</keyword>
<dbReference type="Gene3D" id="1.20.120.1080">
    <property type="match status" value="1"/>
</dbReference>
<keyword evidence="3" id="KW-0378">Hydrolase</keyword>
<dbReference type="GO" id="GO:0002151">
    <property type="term" value="F:G-quadruplex RNA binding"/>
    <property type="evidence" value="ECO:0007669"/>
    <property type="project" value="TreeGrafter"/>
</dbReference>
<dbReference type="EC" id="3.6.4.13" evidence="1"/>
<evidence type="ECO:0000313" key="10">
    <source>
        <dbReference type="EMBL" id="CAF0874132.1"/>
    </source>
</evidence>
<dbReference type="InterPro" id="IPR007502">
    <property type="entry name" value="Helicase-assoc_dom"/>
</dbReference>
<dbReference type="Proteomes" id="UP000663874">
    <property type="component" value="Unassembled WGS sequence"/>
</dbReference>
<reference evidence="10" key="1">
    <citation type="submission" date="2021-02" db="EMBL/GenBank/DDBJ databases">
        <authorList>
            <person name="Nowell W R."/>
        </authorList>
    </citation>
    <scope>NUCLEOTIDE SEQUENCE</scope>
</reference>
<evidence type="ECO:0000259" key="9">
    <source>
        <dbReference type="PROSITE" id="PS51194"/>
    </source>
</evidence>
<dbReference type="EMBL" id="CAJOBE010003180">
    <property type="protein sequence ID" value="CAF3865887.1"/>
    <property type="molecule type" value="Genomic_DNA"/>
</dbReference>
<dbReference type="FunFam" id="3.40.50.300:FF:000500">
    <property type="entry name" value="ATP-dependent RNA helicase DHX29"/>
    <property type="match status" value="1"/>
</dbReference>
<dbReference type="GO" id="GO:0005524">
    <property type="term" value="F:ATP binding"/>
    <property type="evidence" value="ECO:0007669"/>
    <property type="project" value="UniProtKB-KW"/>
</dbReference>
<evidence type="ECO:0000259" key="8">
    <source>
        <dbReference type="PROSITE" id="PS51192"/>
    </source>
</evidence>
<dbReference type="Pfam" id="PF07717">
    <property type="entry name" value="OB_NTP_bind"/>
    <property type="match status" value="1"/>
</dbReference>
<organism evidence="10 12">
    <name type="scientific">Rotaria sordida</name>
    <dbReference type="NCBI Taxonomy" id="392033"/>
    <lineage>
        <taxon>Eukaryota</taxon>
        <taxon>Metazoa</taxon>
        <taxon>Spiralia</taxon>
        <taxon>Gnathifera</taxon>
        <taxon>Rotifera</taxon>
        <taxon>Eurotatoria</taxon>
        <taxon>Bdelloidea</taxon>
        <taxon>Philodinida</taxon>
        <taxon>Philodinidae</taxon>
        <taxon>Rotaria</taxon>
    </lineage>
</organism>
<dbReference type="GO" id="GO:0016787">
    <property type="term" value="F:hydrolase activity"/>
    <property type="evidence" value="ECO:0007669"/>
    <property type="project" value="UniProtKB-KW"/>
</dbReference>
<dbReference type="InterPro" id="IPR048333">
    <property type="entry name" value="HA2_WH"/>
</dbReference>
<dbReference type="SMART" id="SM00487">
    <property type="entry name" value="DEXDc"/>
    <property type="match status" value="1"/>
</dbReference>
<evidence type="ECO:0000256" key="3">
    <source>
        <dbReference type="ARBA" id="ARBA00022801"/>
    </source>
</evidence>
<dbReference type="GO" id="GO:0005634">
    <property type="term" value="C:nucleus"/>
    <property type="evidence" value="ECO:0007669"/>
    <property type="project" value="TreeGrafter"/>
</dbReference>
<evidence type="ECO:0000313" key="11">
    <source>
        <dbReference type="EMBL" id="CAF3865887.1"/>
    </source>
</evidence>
<feature type="domain" description="Helicase C-terminal" evidence="9">
    <location>
        <begin position="429"/>
        <end position="600"/>
    </location>
</feature>
<dbReference type="PROSITE" id="PS51194">
    <property type="entry name" value="HELICASE_CTER"/>
    <property type="match status" value="1"/>
</dbReference>
<dbReference type="Pfam" id="PF04408">
    <property type="entry name" value="WHD_HA2"/>
    <property type="match status" value="1"/>
</dbReference>
<protein>
    <recommendedName>
        <fullName evidence="1">RNA helicase</fullName>
        <ecNumber evidence="1">3.6.4.13</ecNumber>
    </recommendedName>
</protein>
<feature type="domain" description="Helicase ATP-binding" evidence="8">
    <location>
        <begin position="174"/>
        <end position="343"/>
    </location>
</feature>
<evidence type="ECO:0000256" key="2">
    <source>
        <dbReference type="ARBA" id="ARBA00022741"/>
    </source>
</evidence>
<dbReference type="EMBL" id="CAJNOO010000244">
    <property type="protein sequence ID" value="CAF0874132.1"/>
    <property type="molecule type" value="Genomic_DNA"/>
</dbReference>
<dbReference type="SUPFAM" id="SSF52540">
    <property type="entry name" value="P-loop containing nucleoside triphosphate hydrolases"/>
    <property type="match status" value="1"/>
</dbReference>
<dbReference type="OrthoDB" id="5600252at2759"/>
<dbReference type="Pfam" id="PF00270">
    <property type="entry name" value="DEAD"/>
    <property type="match status" value="1"/>
</dbReference>
<evidence type="ECO:0000313" key="12">
    <source>
        <dbReference type="Proteomes" id="UP000663882"/>
    </source>
</evidence>
<dbReference type="InterPro" id="IPR014001">
    <property type="entry name" value="Helicase_ATP-bd"/>
</dbReference>
<dbReference type="Gene3D" id="3.40.50.300">
    <property type="entry name" value="P-loop containing nucleotide triphosphate hydrolases"/>
    <property type="match status" value="2"/>
</dbReference>
<dbReference type="InterPro" id="IPR027417">
    <property type="entry name" value="P-loop_NTPase"/>
</dbReference>
<sequence length="992" mass="115500">MKNSNSSLNYHVSNQACQSSNSNHHPPHLRGKAIGLWYAQHQRSANSTRTSSKFHPSPSQPVATIELSPNEIQHVKEIHQLFNHQKDSRKHCRRSSTNINDNEEDNTSIDDAEHAIQFEKLYCSFQYFESLDRKPDIDQNLFDDLRKKQSSSLYQKLNIQRACLPITDWRQQILDTIEQNQIFVLVGETGSGKTTQTAQFILDDQILKNQGSLCRIVCSQPRRISATSVAQRVAQERGEINLGDSVGYHIRLSAQLPRKNGSILFCTTGMLLKYIEKYTNFEHFSHIILDEIHERNIEMDFLLIFIKRLLKIRQNMKVILMSASIQAEKFSFYFNNCPILRIQGNMYPVKEYFLEDYITKLKYPYDNMIYNHRLNRKFHNETDHTNYDHYISELQFDLVKQHKSIDVFQKIQAIGTDFGLEINCDLVVSVIEFICRISSQGTILVFLPGWSDIIKCTQLLRQRTLLASYLHILPLHSLLPLHNQQEIFDPSPHPNLRKVILSTSIAETSITIDDVVYVLDTGRTKASDYDLETQGKCLLPTNISRANLLQRKGRAGRTQPGECYRLFTRCNERLSFVDFPQAEMITSRLDNIYLQAKLLNVDNIKIFLQDALDPPSIEAIEHAEKFLCDIGALVSETNELTPVGKILAHLPMDPQIGKLLIMGYLFSCFDPILTIASILSYRDPFVTPIDKIQEINEIRRRFADNTMSDHLMLVNIYQEWKRQRNYRDKNRFCSENFLNSNHMKMIDKVRNQLKHLIQDYFASYTDDANRNKNNYDLICALMCAGFYPNIARIRLSLDKSSKRPCLLETKYEKRILIHPRSINAKLRDNDIRRSSVQSTLIVYHEKIRTSSIYIHDTSFISPYALLFFGKSQLTTEKSTNTTINNNDNIILIDNWIKINIDNKTNELIYVLKEKFNYLVEKKALKKNIFLDNEQHLIETIIHFITKQDKNLLIQNKLIDDYSKKNIIYEDWDDDDNDRRDLSNTNSSVFNQN</sequence>
<comment type="caution">
    <text evidence="10">The sequence shown here is derived from an EMBL/GenBank/DDBJ whole genome shotgun (WGS) entry which is preliminary data.</text>
</comment>
<keyword evidence="2" id="KW-0547">Nucleotide-binding</keyword>
<dbReference type="PANTHER" id="PTHR18934">
    <property type="entry name" value="ATP-DEPENDENT RNA HELICASE"/>
    <property type="match status" value="1"/>
</dbReference>
<dbReference type="PANTHER" id="PTHR18934:SF257">
    <property type="entry name" value="ATP-DEPENDENT RNA HELICASE DHX30"/>
    <property type="match status" value="1"/>
</dbReference>
<dbReference type="PROSITE" id="PS00690">
    <property type="entry name" value="DEAH_ATP_HELICASE"/>
    <property type="match status" value="1"/>
</dbReference>